<protein>
    <submittedName>
        <fullName evidence="1">Putative cytoplasmic protein</fullName>
    </submittedName>
</protein>
<dbReference type="RefSeq" id="WP_015365765.1">
    <property type="nucleotide sequence ID" value="NC_015663.1"/>
</dbReference>
<dbReference type="AlphaFoldDB" id="A0A0H3FZ03"/>
<evidence type="ECO:0000313" key="2">
    <source>
        <dbReference type="Proteomes" id="UP000008881"/>
    </source>
</evidence>
<keyword evidence="2" id="KW-1185">Reference proteome</keyword>
<sequence>MSIEQEIIDYIYTHHSHKKYCFFGERPEVTLDTELTKGGLNIIWEDAEDTLDYYFKQWNVKMNGFEIIYYFEPEFLGSMPPEKPLKPLTVQMLVESAKAGEWLYD</sequence>
<gene>
    <name evidence="1" type="ordered locus">EAE_23685</name>
</gene>
<dbReference type="Proteomes" id="UP000008881">
    <property type="component" value="Chromosome"/>
</dbReference>
<organism evidence="1 2">
    <name type="scientific">Klebsiella aerogenes (strain ATCC 13048 / DSM 30053 / CCUG 1429 / JCM 1235 / KCTC 2190 / NBRC 13534 / NCIMB 10102 / NCTC 10006 / CDC 819-56)</name>
    <name type="common">Enterobacter aerogenes</name>
    <dbReference type="NCBI Taxonomy" id="1028307"/>
    <lineage>
        <taxon>Bacteria</taxon>
        <taxon>Pseudomonadati</taxon>
        <taxon>Pseudomonadota</taxon>
        <taxon>Gammaproteobacteria</taxon>
        <taxon>Enterobacterales</taxon>
        <taxon>Enterobacteriaceae</taxon>
        <taxon>Klebsiella/Raoultella group</taxon>
        <taxon>Klebsiella</taxon>
    </lineage>
</organism>
<dbReference type="HOGENOM" id="CLU_152554_4_0_6"/>
<proteinExistence type="predicted"/>
<dbReference type="InterPro" id="IPR010862">
    <property type="entry name" value="DUF1493"/>
</dbReference>
<evidence type="ECO:0000313" key="1">
    <source>
        <dbReference type="EMBL" id="AEG99632.1"/>
    </source>
</evidence>
<dbReference type="PATRIC" id="fig|1028307.3.peg.4692"/>
<dbReference type="EMBL" id="CP002824">
    <property type="protein sequence ID" value="AEG99632.1"/>
    <property type="molecule type" value="Genomic_DNA"/>
</dbReference>
<dbReference type="KEGG" id="eae:EAE_23685"/>
<dbReference type="eggNOG" id="ENOG5032UDY">
    <property type="taxonomic scope" value="Bacteria"/>
</dbReference>
<reference evidence="1 2" key="1">
    <citation type="journal article" date="2012" name="J. Bacteriol.">
        <title>Complete genome sequence of Enterobacter aerogenes KCTC 2190.</title>
        <authorList>
            <person name="Shin S.H."/>
            <person name="Kim S."/>
            <person name="Kim J.Y."/>
            <person name="Lee S."/>
            <person name="Um Y."/>
            <person name="Oh M.K."/>
            <person name="Kim Y.R."/>
            <person name="Lee J."/>
            <person name="Yang K.S."/>
        </authorList>
    </citation>
    <scope>NUCLEOTIDE SEQUENCE [LARGE SCALE GENOMIC DNA]</scope>
    <source>
        <strain evidence="1 2">KCTC 2190</strain>
    </source>
</reference>
<dbReference type="OrthoDB" id="6476622at2"/>
<dbReference type="GeneID" id="93312906"/>
<accession>A0A0H3FZ03</accession>
<dbReference type="Pfam" id="PF07377">
    <property type="entry name" value="DUF1493"/>
    <property type="match status" value="1"/>
</dbReference>
<name>A0A0H3FZ03_KLEAK</name>